<dbReference type="AlphaFoldDB" id="A0A087TYI8"/>
<gene>
    <name evidence="1" type="ORF">X975_05011</name>
</gene>
<evidence type="ECO:0000313" key="2">
    <source>
        <dbReference type="Proteomes" id="UP000054359"/>
    </source>
</evidence>
<dbReference type="Proteomes" id="UP000054359">
    <property type="component" value="Unassembled WGS sequence"/>
</dbReference>
<dbReference type="OrthoDB" id="8001106at2759"/>
<dbReference type="PANTHER" id="PTHR47326:SF1">
    <property type="entry name" value="HTH PSQ-TYPE DOMAIN-CONTAINING PROTEIN"/>
    <property type="match status" value="1"/>
</dbReference>
<proteinExistence type="predicted"/>
<feature type="non-terminal residue" evidence="1">
    <location>
        <position position="108"/>
    </location>
</feature>
<organism evidence="1 2">
    <name type="scientific">Stegodyphus mimosarum</name>
    <name type="common">African social velvet spider</name>
    <dbReference type="NCBI Taxonomy" id="407821"/>
    <lineage>
        <taxon>Eukaryota</taxon>
        <taxon>Metazoa</taxon>
        <taxon>Ecdysozoa</taxon>
        <taxon>Arthropoda</taxon>
        <taxon>Chelicerata</taxon>
        <taxon>Arachnida</taxon>
        <taxon>Araneae</taxon>
        <taxon>Araneomorphae</taxon>
        <taxon>Entelegynae</taxon>
        <taxon>Eresoidea</taxon>
        <taxon>Eresidae</taxon>
        <taxon>Stegodyphus</taxon>
    </lineage>
</organism>
<dbReference type="EMBL" id="KK117332">
    <property type="protein sequence ID" value="KFM70177.1"/>
    <property type="molecule type" value="Genomic_DNA"/>
</dbReference>
<protein>
    <submittedName>
        <fullName evidence="1">Uncharacterized protein</fullName>
    </submittedName>
</protein>
<sequence>MMKMLRGHFCAPKNIVCATARQLKISRSMVHMVLHKQFHIYAYKVQLLQALLPTDKPKHVEFAIQLLHYINENEGFLKQVSFSDEATFTYFGQLNQYNVQIWEFRNLT</sequence>
<name>A0A087TYI8_STEMI</name>
<reference evidence="1 2" key="1">
    <citation type="submission" date="2013-11" db="EMBL/GenBank/DDBJ databases">
        <title>Genome sequencing of Stegodyphus mimosarum.</title>
        <authorList>
            <person name="Bechsgaard J."/>
        </authorList>
    </citation>
    <scope>NUCLEOTIDE SEQUENCE [LARGE SCALE GENOMIC DNA]</scope>
</reference>
<accession>A0A087TYI8</accession>
<evidence type="ECO:0000313" key="1">
    <source>
        <dbReference type="EMBL" id="KFM70177.1"/>
    </source>
</evidence>
<dbReference type="PANTHER" id="PTHR47326">
    <property type="entry name" value="TRANSPOSABLE ELEMENT TC3 TRANSPOSASE-LIKE PROTEIN"/>
    <property type="match status" value="1"/>
</dbReference>
<keyword evidence="2" id="KW-1185">Reference proteome</keyword>